<evidence type="ECO:0000313" key="1">
    <source>
        <dbReference type="EMBL" id="GFY48375.1"/>
    </source>
</evidence>
<proteinExistence type="predicted"/>
<accession>A0A8X7BY99</accession>
<organism evidence="1 2">
    <name type="scientific">Trichonephila inaurata madagascariensis</name>
    <dbReference type="NCBI Taxonomy" id="2747483"/>
    <lineage>
        <taxon>Eukaryota</taxon>
        <taxon>Metazoa</taxon>
        <taxon>Ecdysozoa</taxon>
        <taxon>Arthropoda</taxon>
        <taxon>Chelicerata</taxon>
        <taxon>Arachnida</taxon>
        <taxon>Araneae</taxon>
        <taxon>Araneomorphae</taxon>
        <taxon>Entelegynae</taxon>
        <taxon>Araneoidea</taxon>
        <taxon>Nephilidae</taxon>
        <taxon>Trichonephila</taxon>
        <taxon>Trichonephila inaurata</taxon>
    </lineage>
</organism>
<comment type="caution">
    <text evidence="1">The sequence shown here is derived from an EMBL/GenBank/DDBJ whole genome shotgun (WGS) entry which is preliminary data.</text>
</comment>
<keyword evidence="2" id="KW-1185">Reference proteome</keyword>
<protein>
    <submittedName>
        <fullName evidence="1">Uncharacterized protein</fullName>
    </submittedName>
</protein>
<gene>
    <name evidence="1" type="ORF">TNIN_234081</name>
</gene>
<reference evidence="1" key="1">
    <citation type="submission" date="2020-08" db="EMBL/GenBank/DDBJ databases">
        <title>Multicomponent nature underlies the extraordinary mechanical properties of spider dragline silk.</title>
        <authorList>
            <person name="Kono N."/>
            <person name="Nakamura H."/>
            <person name="Mori M."/>
            <person name="Yoshida Y."/>
            <person name="Ohtoshi R."/>
            <person name="Malay A.D."/>
            <person name="Moran D.A.P."/>
            <person name="Tomita M."/>
            <person name="Numata K."/>
            <person name="Arakawa K."/>
        </authorList>
    </citation>
    <scope>NUCLEOTIDE SEQUENCE</scope>
</reference>
<dbReference type="AlphaFoldDB" id="A0A8X7BY99"/>
<evidence type="ECO:0000313" key="2">
    <source>
        <dbReference type="Proteomes" id="UP000886998"/>
    </source>
</evidence>
<dbReference type="Proteomes" id="UP000886998">
    <property type="component" value="Unassembled WGS sequence"/>
</dbReference>
<sequence>MGFTAFTAFQTEEAFVQKSKYFANTKPNTGTKLQQSAVLCPTLMTRESQRCSILRGLKEHRRPFPSTPRLAEGINASRVRPIRERDLCEEKVSAHVRQQICPASESGSRRIFPEQWRAEVE</sequence>
<name>A0A8X7BY99_9ARAC</name>
<dbReference type="OrthoDB" id="10319209at2759"/>
<dbReference type="EMBL" id="BMAV01006405">
    <property type="protein sequence ID" value="GFY48375.1"/>
    <property type="molecule type" value="Genomic_DNA"/>
</dbReference>